<dbReference type="AlphaFoldDB" id="A0A8J3QRD5"/>
<evidence type="ECO:0000256" key="1">
    <source>
        <dbReference type="SAM" id="MobiDB-lite"/>
    </source>
</evidence>
<sequence length="111" mass="11601">MKSLLTDPADRLRRAQAATGGVVGSPGYNTGIRANLSLAGRPWIPARSARGLPPGSTLRPGTDPVPDSAGFGMVTMSTQRGERQPLRTRLVFSAALIVIAAGERATAMNFV</sequence>
<dbReference type="Proteomes" id="UP000642748">
    <property type="component" value="Unassembled WGS sequence"/>
</dbReference>
<accession>A0A8J3QRD5</accession>
<organism evidence="2 3">
    <name type="scientific">Rugosimonospora africana</name>
    <dbReference type="NCBI Taxonomy" id="556532"/>
    <lineage>
        <taxon>Bacteria</taxon>
        <taxon>Bacillati</taxon>
        <taxon>Actinomycetota</taxon>
        <taxon>Actinomycetes</taxon>
        <taxon>Micromonosporales</taxon>
        <taxon>Micromonosporaceae</taxon>
        <taxon>Rugosimonospora</taxon>
    </lineage>
</organism>
<evidence type="ECO:0000313" key="3">
    <source>
        <dbReference type="Proteomes" id="UP000642748"/>
    </source>
</evidence>
<comment type="caution">
    <text evidence="2">The sequence shown here is derived from an EMBL/GenBank/DDBJ whole genome shotgun (WGS) entry which is preliminary data.</text>
</comment>
<keyword evidence="3" id="KW-1185">Reference proteome</keyword>
<dbReference type="EMBL" id="BONZ01000023">
    <property type="protein sequence ID" value="GIH14377.1"/>
    <property type="molecule type" value="Genomic_DNA"/>
</dbReference>
<reference evidence="2" key="1">
    <citation type="submission" date="2021-01" db="EMBL/GenBank/DDBJ databases">
        <title>Whole genome shotgun sequence of Rugosimonospora africana NBRC 104875.</title>
        <authorList>
            <person name="Komaki H."/>
            <person name="Tamura T."/>
        </authorList>
    </citation>
    <scope>NUCLEOTIDE SEQUENCE</scope>
    <source>
        <strain evidence="2">NBRC 104875</strain>
    </source>
</reference>
<proteinExistence type="predicted"/>
<feature type="region of interest" description="Disordered" evidence="1">
    <location>
        <begin position="47"/>
        <end position="73"/>
    </location>
</feature>
<protein>
    <submittedName>
        <fullName evidence="2">Uncharacterized protein</fullName>
    </submittedName>
</protein>
<name>A0A8J3QRD5_9ACTN</name>
<evidence type="ECO:0000313" key="2">
    <source>
        <dbReference type="EMBL" id="GIH14377.1"/>
    </source>
</evidence>
<gene>
    <name evidence="2" type="ORF">Raf01_25490</name>
</gene>